<sequence>MTIPTLILTIITATLTTAPVSPQDKSAPPRKDQVEESAKKIKELQKKRIEILKNATEASLKLLKANRLDVADALDSRTTLLRAELEATANEAERITLIQNGIDWMKALGDWAGSLTGPSRVTELDVLKIRAKHIELEIFLERAKVREAREKEREKEKKKP</sequence>
<reference evidence="2" key="1">
    <citation type="submission" date="2017-06" db="EMBL/GenBank/DDBJ databases">
        <title>Genome analysis of Fimbriiglobus ruber SP5, the first member of the order Planctomycetales with confirmed chitinolytic capability.</title>
        <authorList>
            <person name="Ravin N.V."/>
            <person name="Rakitin A.L."/>
            <person name="Ivanova A.A."/>
            <person name="Beletsky A.V."/>
            <person name="Kulichevskaya I.S."/>
            <person name="Mardanov A.V."/>
            <person name="Dedysh S.N."/>
        </authorList>
    </citation>
    <scope>NUCLEOTIDE SEQUENCE [LARGE SCALE GENOMIC DNA]</scope>
    <source>
        <strain evidence="2">SP5</strain>
    </source>
</reference>
<evidence type="ECO:0000313" key="2">
    <source>
        <dbReference type="Proteomes" id="UP000214646"/>
    </source>
</evidence>
<name>A0A225DB88_9BACT</name>
<comment type="caution">
    <text evidence="1">The sequence shown here is derived from an EMBL/GenBank/DDBJ whole genome shotgun (WGS) entry which is preliminary data.</text>
</comment>
<organism evidence="1 2">
    <name type="scientific">Fimbriiglobus ruber</name>
    <dbReference type="NCBI Taxonomy" id="1908690"/>
    <lineage>
        <taxon>Bacteria</taxon>
        <taxon>Pseudomonadati</taxon>
        <taxon>Planctomycetota</taxon>
        <taxon>Planctomycetia</taxon>
        <taxon>Gemmatales</taxon>
        <taxon>Gemmataceae</taxon>
        <taxon>Fimbriiglobus</taxon>
    </lineage>
</organism>
<dbReference type="Proteomes" id="UP000214646">
    <property type="component" value="Unassembled WGS sequence"/>
</dbReference>
<dbReference type="RefSeq" id="WP_088258920.1">
    <property type="nucleotide sequence ID" value="NZ_NIDE01000017.1"/>
</dbReference>
<keyword evidence="2" id="KW-1185">Reference proteome</keyword>
<proteinExistence type="predicted"/>
<gene>
    <name evidence="1" type="ORF">FRUB_08371</name>
</gene>
<dbReference type="AlphaFoldDB" id="A0A225DB88"/>
<protein>
    <submittedName>
        <fullName evidence="1">Uncharacterized protein</fullName>
    </submittedName>
</protein>
<evidence type="ECO:0000313" key="1">
    <source>
        <dbReference type="EMBL" id="OWK35808.1"/>
    </source>
</evidence>
<accession>A0A225DB88</accession>
<dbReference type="EMBL" id="NIDE01000017">
    <property type="protein sequence ID" value="OWK35808.1"/>
    <property type="molecule type" value="Genomic_DNA"/>
</dbReference>